<comment type="similarity">
    <text evidence="2">Belongs to the ABC-2 integral membrane protein family.</text>
</comment>
<feature type="transmembrane region" description="Helical" evidence="9">
    <location>
        <begin position="121"/>
        <end position="146"/>
    </location>
</feature>
<comment type="caution">
    <text evidence="11">The sequence shown here is derived from an EMBL/GenBank/DDBJ whole genome shotgun (WGS) entry which is preliminary data.</text>
</comment>
<dbReference type="GO" id="GO:0140359">
    <property type="term" value="F:ABC-type transporter activity"/>
    <property type="evidence" value="ECO:0007669"/>
    <property type="project" value="InterPro"/>
</dbReference>
<dbReference type="Proteomes" id="UP000216033">
    <property type="component" value="Unassembled WGS sequence"/>
</dbReference>
<sequence>MEMFKKTPFYIGLQDIVEALHGYWLPCMLAWQDISIRYKRSRLGQFWLTINTLIYISTLGIIFGSLFRFNLLEYLPNISASVLMWNFMNASITEGSMSFISSENIILQVKLPFFTYIIRTLIRNFIAFCHNIVIFPFICLCVGYKINFYAFLSIFGLLIVFLNLSWICIIAAVFCTRFRDLQQIIISIMQILFYVTPVVWSVKAFPPNFSPLMLTLNPFYNFINVVKMPLLGYAPAASEWMFCCGLAVVGWCAALYTLGKYKRRIAYWL</sequence>
<dbReference type="GO" id="GO:0005886">
    <property type="term" value="C:plasma membrane"/>
    <property type="evidence" value="ECO:0007669"/>
    <property type="project" value="UniProtKB-SubCell"/>
</dbReference>
<evidence type="ECO:0000256" key="6">
    <source>
        <dbReference type="ARBA" id="ARBA00022989"/>
    </source>
</evidence>
<evidence type="ECO:0000313" key="12">
    <source>
        <dbReference type="Proteomes" id="UP000216033"/>
    </source>
</evidence>
<organism evidence="11 12">
    <name type="scientific">Acetobacter syzygii</name>
    <dbReference type="NCBI Taxonomy" id="146476"/>
    <lineage>
        <taxon>Bacteria</taxon>
        <taxon>Pseudomonadati</taxon>
        <taxon>Pseudomonadota</taxon>
        <taxon>Alphaproteobacteria</taxon>
        <taxon>Acetobacterales</taxon>
        <taxon>Acetobacteraceae</taxon>
        <taxon>Acetobacter</taxon>
    </lineage>
</organism>
<keyword evidence="5 9" id="KW-0812">Transmembrane</keyword>
<evidence type="ECO:0000256" key="9">
    <source>
        <dbReference type="SAM" id="Phobius"/>
    </source>
</evidence>
<feature type="transmembrane region" description="Helical" evidence="9">
    <location>
        <begin position="152"/>
        <end position="175"/>
    </location>
</feature>
<evidence type="ECO:0000256" key="5">
    <source>
        <dbReference type="ARBA" id="ARBA00022692"/>
    </source>
</evidence>
<name>A0A270BL30_9PROT</name>
<dbReference type="PANTHER" id="PTHR30413">
    <property type="entry name" value="INNER MEMBRANE TRANSPORT PERMEASE"/>
    <property type="match status" value="1"/>
</dbReference>
<keyword evidence="8 9" id="KW-0472">Membrane</keyword>
<keyword evidence="7" id="KW-0625">Polysaccharide transport</keyword>
<dbReference type="STRING" id="1231343.Absy_008_025"/>
<keyword evidence="12" id="KW-1185">Reference proteome</keyword>
<protein>
    <recommendedName>
        <fullName evidence="10">ABC-2 type transporter transmembrane domain-containing protein</fullName>
    </recommendedName>
</protein>
<dbReference type="PANTHER" id="PTHR30413:SF10">
    <property type="entry name" value="CAPSULE POLYSACCHARIDE EXPORT INNER-MEMBRANE PROTEIN CTRC"/>
    <property type="match status" value="1"/>
</dbReference>
<dbReference type="InterPro" id="IPR013525">
    <property type="entry name" value="ABC2_TM"/>
</dbReference>
<evidence type="ECO:0000256" key="2">
    <source>
        <dbReference type="ARBA" id="ARBA00007783"/>
    </source>
</evidence>
<evidence type="ECO:0000313" key="11">
    <source>
        <dbReference type="EMBL" id="PAL25747.1"/>
    </source>
</evidence>
<evidence type="ECO:0000259" key="10">
    <source>
        <dbReference type="Pfam" id="PF01061"/>
    </source>
</evidence>
<keyword evidence="4" id="KW-1003">Cell membrane</keyword>
<keyword evidence="7" id="KW-0762">Sugar transport</keyword>
<evidence type="ECO:0000256" key="8">
    <source>
        <dbReference type="ARBA" id="ARBA00023136"/>
    </source>
</evidence>
<dbReference type="OrthoDB" id="9796017at2"/>
<gene>
    <name evidence="11" type="ORF">B9K05_08360</name>
</gene>
<keyword evidence="3" id="KW-0813">Transport</keyword>
<dbReference type="Pfam" id="PF01061">
    <property type="entry name" value="ABC2_membrane"/>
    <property type="match status" value="1"/>
</dbReference>
<evidence type="ECO:0000256" key="1">
    <source>
        <dbReference type="ARBA" id="ARBA00004651"/>
    </source>
</evidence>
<accession>A0A270BL30</accession>
<feature type="transmembrane region" description="Helical" evidence="9">
    <location>
        <begin position="46"/>
        <end position="66"/>
    </location>
</feature>
<proteinExistence type="inferred from homology"/>
<comment type="subcellular location">
    <subcellularLocation>
        <location evidence="1">Cell membrane</location>
        <topology evidence="1">Multi-pass membrane protein</topology>
    </subcellularLocation>
</comment>
<evidence type="ECO:0000256" key="3">
    <source>
        <dbReference type="ARBA" id="ARBA00022448"/>
    </source>
</evidence>
<feature type="transmembrane region" description="Helical" evidence="9">
    <location>
        <begin position="237"/>
        <end position="258"/>
    </location>
</feature>
<reference evidence="11 12" key="1">
    <citation type="submission" date="2017-04" db="EMBL/GenBank/DDBJ databases">
        <title>Kefir bacterial isolates.</title>
        <authorList>
            <person name="Kim Y."/>
            <person name="Blasche S."/>
            <person name="Patil K.R."/>
        </authorList>
    </citation>
    <scope>NUCLEOTIDE SEQUENCE [LARGE SCALE GENOMIC DNA]</scope>
    <source>
        <strain evidence="11 12">KR-2</strain>
    </source>
</reference>
<dbReference type="EMBL" id="NDFP01000007">
    <property type="protein sequence ID" value="PAL25747.1"/>
    <property type="molecule type" value="Genomic_DNA"/>
</dbReference>
<dbReference type="AlphaFoldDB" id="A0A270BL30"/>
<evidence type="ECO:0000256" key="4">
    <source>
        <dbReference type="ARBA" id="ARBA00022475"/>
    </source>
</evidence>
<dbReference type="GO" id="GO:0015920">
    <property type="term" value="P:lipopolysaccharide transport"/>
    <property type="evidence" value="ECO:0007669"/>
    <property type="project" value="TreeGrafter"/>
</dbReference>
<keyword evidence="6 9" id="KW-1133">Transmembrane helix</keyword>
<feature type="transmembrane region" description="Helical" evidence="9">
    <location>
        <begin position="184"/>
        <end position="202"/>
    </location>
</feature>
<feature type="domain" description="ABC-2 type transporter transmembrane" evidence="10">
    <location>
        <begin position="29"/>
        <end position="226"/>
    </location>
</feature>
<dbReference type="GO" id="GO:0015774">
    <property type="term" value="P:polysaccharide transport"/>
    <property type="evidence" value="ECO:0007669"/>
    <property type="project" value="UniProtKB-KW"/>
</dbReference>
<evidence type="ECO:0000256" key="7">
    <source>
        <dbReference type="ARBA" id="ARBA00023047"/>
    </source>
</evidence>